<gene>
    <name evidence="3" type="ORF">FJQ54_06700</name>
</gene>
<dbReference type="AlphaFoldDB" id="A0A501XPI7"/>
<keyword evidence="4" id="KW-1185">Reference proteome</keyword>
<feature type="chain" id="PRO_5021218700" evidence="2">
    <location>
        <begin position="23"/>
        <end position="219"/>
    </location>
</feature>
<dbReference type="PANTHER" id="PTHR36920">
    <property type="match status" value="1"/>
</dbReference>
<dbReference type="Gene3D" id="2.40.160.20">
    <property type="match status" value="1"/>
</dbReference>
<dbReference type="InterPro" id="IPR011250">
    <property type="entry name" value="OMP/PagP_B-barrel"/>
</dbReference>
<accession>A0A501XPI7</accession>
<evidence type="ECO:0000256" key="2">
    <source>
        <dbReference type="SAM" id="SignalP"/>
    </source>
</evidence>
<name>A0A501XPI7_9SPHN</name>
<dbReference type="RefSeq" id="WP_140927638.1">
    <property type="nucleotide sequence ID" value="NZ_VFSU01000019.1"/>
</dbReference>
<sequence length="219" mass="23272">MRAIATVALGAAMLAGSAPAFAEAGDFLVRGRFLVVAPQDSSGDVLPAFPGEGVNVGKAYTPELDFTYMMTNNLGMELILATTKHSAYGDSGTLKSVGKLLDTWVLPPTLTLQYHFMPEGSIRPYVGAGVNYTIFYNTRASGSLEAAVGDTDVSMSNSFGWALQAGADIPLNNKLFLNFDVKYIDMSSRARLTTAAIGRQSVRVDINPIVVGFGIGTKF</sequence>
<dbReference type="GO" id="GO:0055085">
    <property type="term" value="P:transmembrane transport"/>
    <property type="evidence" value="ECO:0007669"/>
    <property type="project" value="TreeGrafter"/>
</dbReference>
<dbReference type="GO" id="GO:0019867">
    <property type="term" value="C:outer membrane"/>
    <property type="evidence" value="ECO:0007669"/>
    <property type="project" value="InterPro"/>
</dbReference>
<comment type="caution">
    <text evidence="3">The sequence shown here is derived from an EMBL/GenBank/DDBJ whole genome shotgun (WGS) entry which is preliminary data.</text>
</comment>
<dbReference type="Pfam" id="PF03922">
    <property type="entry name" value="OmpW"/>
    <property type="match status" value="1"/>
</dbReference>
<evidence type="ECO:0000256" key="1">
    <source>
        <dbReference type="ARBA" id="ARBA00009330"/>
    </source>
</evidence>
<evidence type="ECO:0000313" key="4">
    <source>
        <dbReference type="Proteomes" id="UP000319897"/>
    </source>
</evidence>
<reference evidence="3 4" key="1">
    <citation type="submission" date="2019-06" db="EMBL/GenBank/DDBJ databases">
        <authorList>
            <person name="Lee I."/>
            <person name="Jang G.I."/>
            <person name="Hwang C.Y."/>
        </authorList>
    </citation>
    <scope>NUCLEOTIDE SEQUENCE [LARGE SCALE GENOMIC DNA]</scope>
    <source>
        <strain evidence="3 4">PAMC 28131</strain>
    </source>
</reference>
<dbReference type="EMBL" id="VFSU01000019">
    <property type="protein sequence ID" value="TPE62213.1"/>
    <property type="molecule type" value="Genomic_DNA"/>
</dbReference>
<feature type="signal peptide" evidence="2">
    <location>
        <begin position="1"/>
        <end position="22"/>
    </location>
</feature>
<proteinExistence type="inferred from homology"/>
<dbReference type="InterPro" id="IPR005618">
    <property type="entry name" value="OMPW"/>
</dbReference>
<protein>
    <submittedName>
        <fullName evidence="3">OmpW family protein</fullName>
    </submittedName>
</protein>
<dbReference type="PANTHER" id="PTHR36920:SF1">
    <property type="entry name" value="OUTER MEMBRANE PROTEIN W"/>
    <property type="match status" value="1"/>
</dbReference>
<keyword evidence="2" id="KW-0732">Signal</keyword>
<dbReference type="OrthoDB" id="9807574at2"/>
<comment type="similarity">
    <text evidence="1">Belongs to the OmpW/AlkL family.</text>
</comment>
<dbReference type="SUPFAM" id="SSF56925">
    <property type="entry name" value="OMPA-like"/>
    <property type="match status" value="1"/>
</dbReference>
<organism evidence="3 4">
    <name type="scientific">Sandaracinobacter neustonicus</name>
    <dbReference type="NCBI Taxonomy" id="1715348"/>
    <lineage>
        <taxon>Bacteria</taxon>
        <taxon>Pseudomonadati</taxon>
        <taxon>Pseudomonadota</taxon>
        <taxon>Alphaproteobacteria</taxon>
        <taxon>Sphingomonadales</taxon>
        <taxon>Sphingosinicellaceae</taxon>
        <taxon>Sandaracinobacter</taxon>
    </lineage>
</organism>
<evidence type="ECO:0000313" key="3">
    <source>
        <dbReference type="EMBL" id="TPE62213.1"/>
    </source>
</evidence>
<dbReference type="Proteomes" id="UP000319897">
    <property type="component" value="Unassembled WGS sequence"/>
</dbReference>